<keyword evidence="2" id="KW-1185">Reference proteome</keyword>
<feature type="region of interest" description="Disordered" evidence="1">
    <location>
        <begin position="67"/>
        <end position="112"/>
    </location>
</feature>
<sequence>MTTSANEELGRFLTSCGLPHLLDKCKDLKFTLEGLKYVEKSDLSSITPYPGEVAILWGKLTEQKQMAPVPKRTHNVVDSESSNTNASSSKRSKTHHSLSQEAGPSCAEPGSAAAGTKLNALANSKFVEDFDLLAALNGDSVGREIVKAYQAAQTLGEDDDEEQPVFLTESQRNKIVEIIIEHVQVHTEKVPYNLLQNLAVKIVELFPTECEKTYYVGPKQEHSSKTGSEGKLSHRLKNCRNKPKIAKPSSTTKAGARNSFSSFLNQTITSEITEAQAWLSTGRTPWPEVLRKWALTAPLRFQQLFNQDSSYVNSYLEEWEVLKHKSGFELLLQDFALIYPNCQDNLHVRWDVFEKRTFNIAAKDVRDSAGKEYLKLLSDDLTKDSRASILLALLPSIRASHRALIGGKAVKFSVVEVRSSYLLHVKVPGDLKRALDAFRLSYAEEGGGRPIVIVVGPALTNITTAYMSVANLLFKLRSVVEALDVCFKVFHALHCSYPPQCSHIWMMLQKVIYNINTEWDQKQDVKHSWINSYSF</sequence>
<proteinExistence type="predicted"/>
<dbReference type="OrthoDB" id="7698488at2759"/>
<protein>
    <submittedName>
        <fullName evidence="3">Uncharacterized protein LOC117642259</fullName>
    </submittedName>
</protein>
<dbReference type="KEGG" id="tpal:117642259"/>
<evidence type="ECO:0000313" key="2">
    <source>
        <dbReference type="Proteomes" id="UP000515158"/>
    </source>
</evidence>
<dbReference type="GeneID" id="117642259"/>
<reference evidence="3" key="1">
    <citation type="submission" date="2025-08" db="UniProtKB">
        <authorList>
            <consortium name="RefSeq"/>
        </authorList>
    </citation>
    <scope>IDENTIFICATION</scope>
    <source>
        <tissue evidence="3">Total insect</tissue>
    </source>
</reference>
<feature type="compositionally biased region" description="Low complexity" evidence="1">
    <location>
        <begin position="79"/>
        <end position="89"/>
    </location>
</feature>
<dbReference type="InParanoid" id="A0A6P8Y912"/>
<dbReference type="RefSeq" id="XP_034236143.1">
    <property type="nucleotide sequence ID" value="XM_034380252.1"/>
</dbReference>
<dbReference type="PANTHER" id="PTHR31025">
    <property type="entry name" value="SI:CH211-196P9.1-RELATED"/>
    <property type="match status" value="1"/>
</dbReference>
<organism evidence="3">
    <name type="scientific">Thrips palmi</name>
    <name type="common">Melon thrips</name>
    <dbReference type="NCBI Taxonomy" id="161013"/>
    <lineage>
        <taxon>Eukaryota</taxon>
        <taxon>Metazoa</taxon>
        <taxon>Ecdysozoa</taxon>
        <taxon>Arthropoda</taxon>
        <taxon>Hexapoda</taxon>
        <taxon>Insecta</taxon>
        <taxon>Pterygota</taxon>
        <taxon>Neoptera</taxon>
        <taxon>Paraneoptera</taxon>
        <taxon>Thysanoptera</taxon>
        <taxon>Terebrantia</taxon>
        <taxon>Thripoidea</taxon>
        <taxon>Thripidae</taxon>
        <taxon>Thrips</taxon>
    </lineage>
</organism>
<dbReference type="Proteomes" id="UP000515158">
    <property type="component" value="Unplaced"/>
</dbReference>
<evidence type="ECO:0000256" key="1">
    <source>
        <dbReference type="SAM" id="MobiDB-lite"/>
    </source>
</evidence>
<accession>A0A6P8Y912</accession>
<dbReference type="PANTHER" id="PTHR31025:SF29">
    <property type="entry name" value="SI:CH211-196P9.1"/>
    <property type="match status" value="1"/>
</dbReference>
<evidence type="ECO:0000313" key="3">
    <source>
        <dbReference type="RefSeq" id="XP_034236143.1"/>
    </source>
</evidence>
<gene>
    <name evidence="3" type="primary">LOC117642259</name>
</gene>
<dbReference type="AlphaFoldDB" id="A0A6P8Y912"/>
<name>A0A6P8Y912_THRPL</name>